<sequence>MAKQEQKSLEEIAKGVYMFEAKAPIKPPLATITRNVKFNVINFGKNNNFPQELIRAINNSPTARACAKSHAKFIAGDGFMFDESPVTPTLEKIFNSELLARMSYDYAYFETIVLHLQFNMNGELVNIGHVDASTVRLAEPDEDGIIRRCKISANWEETVGRYAYLNIPVDYDLYDPIHTKETIDKLAEGDAPLFQQWKGAIVYAKRYAPGQPYYVTPSWSASLNWAYADGEIQNFHANNIDNAFMPSVLVYVPGELKGTTPDGRTKRDAFKEKLSELSGAEHGGEPVVLYGKEGSQPVITQFNANSNHELFISLSNLITEAITRAFQIPQVLAGIKTAGQLGGSNEISNSIELYYNTVIKDDVNFITSLCTDLARWIPGYADEPIKIANSKPFNYIDSTFKDDYTLGERREASGYAAEMPKDDQPNLTQPTEVVNNG</sequence>
<accession>A0A6J5SWA6</accession>
<evidence type="ECO:0000313" key="2">
    <source>
        <dbReference type="EMBL" id="CAB4219520.1"/>
    </source>
</evidence>
<evidence type="ECO:0000256" key="1">
    <source>
        <dbReference type="SAM" id="MobiDB-lite"/>
    </source>
</evidence>
<dbReference type="EMBL" id="LR797481">
    <property type="protein sequence ID" value="CAB4219520.1"/>
    <property type="molecule type" value="Genomic_DNA"/>
</dbReference>
<name>A0A6J5SWA6_9CAUD</name>
<gene>
    <name evidence="2" type="ORF">UFOVP1615_15</name>
</gene>
<feature type="compositionally biased region" description="Polar residues" evidence="1">
    <location>
        <begin position="425"/>
        <end position="437"/>
    </location>
</feature>
<organism evidence="2">
    <name type="scientific">uncultured Caudovirales phage</name>
    <dbReference type="NCBI Taxonomy" id="2100421"/>
    <lineage>
        <taxon>Viruses</taxon>
        <taxon>Duplodnaviria</taxon>
        <taxon>Heunggongvirae</taxon>
        <taxon>Uroviricota</taxon>
        <taxon>Caudoviricetes</taxon>
        <taxon>Peduoviridae</taxon>
        <taxon>Maltschvirus</taxon>
        <taxon>Maltschvirus maltsch</taxon>
    </lineage>
</organism>
<feature type="region of interest" description="Disordered" evidence="1">
    <location>
        <begin position="411"/>
        <end position="437"/>
    </location>
</feature>
<protein>
    <submittedName>
        <fullName evidence="2">Uncharacterized protein</fullName>
    </submittedName>
</protein>
<proteinExistence type="predicted"/>
<reference evidence="2" key="1">
    <citation type="submission" date="2020-05" db="EMBL/GenBank/DDBJ databases">
        <authorList>
            <person name="Chiriac C."/>
            <person name="Salcher M."/>
            <person name="Ghai R."/>
            <person name="Kavagutti S V."/>
        </authorList>
    </citation>
    <scope>NUCLEOTIDE SEQUENCE</scope>
</reference>